<dbReference type="SUPFAM" id="SSF50494">
    <property type="entry name" value="Trypsin-like serine proteases"/>
    <property type="match status" value="2"/>
</dbReference>
<accession>H9H5Q0</accession>
<proteinExistence type="inferred from homology"/>
<dbReference type="PaxDb" id="9544-ENSMMUP00000041345"/>
<evidence type="ECO:0000256" key="4">
    <source>
        <dbReference type="ARBA" id="ARBA00022825"/>
    </source>
</evidence>
<dbReference type="FunFam" id="2.40.10.10:FF:000021">
    <property type="entry name" value="Kallikrein 1"/>
    <property type="match status" value="1"/>
</dbReference>
<dbReference type="PROSITE" id="PS00135">
    <property type="entry name" value="TRYPSIN_SER"/>
    <property type="match status" value="1"/>
</dbReference>
<dbReference type="GO" id="GO:0004252">
    <property type="term" value="F:serine-type endopeptidase activity"/>
    <property type="evidence" value="ECO:0007669"/>
    <property type="project" value="InterPro"/>
</dbReference>
<dbReference type="VEuPathDB" id="HostDB:ENSMMUG00000015445"/>
<keyword evidence="2 6" id="KW-0645">Protease</keyword>
<dbReference type="PANTHER" id="PTHR24271:SF45">
    <property type="entry name" value="KALLIKREIN-7"/>
    <property type="match status" value="1"/>
</dbReference>
<dbReference type="InterPro" id="IPR001314">
    <property type="entry name" value="Peptidase_S1A"/>
</dbReference>
<protein>
    <submittedName>
        <fullName evidence="9">Kallikrein related peptidase 8</fullName>
    </submittedName>
</protein>
<reference evidence="9" key="2">
    <citation type="submission" date="2019-01" db="EMBL/GenBank/DDBJ databases">
        <authorList>
            <person name="Graves T."/>
            <person name="Eichler E.E."/>
            <person name="Wilson R.K."/>
        </authorList>
    </citation>
    <scope>NUCLEOTIDE SEQUENCE [LARGE SCALE GENOMIC DNA]</scope>
    <source>
        <strain evidence="9">17573</strain>
    </source>
</reference>
<evidence type="ECO:0000256" key="2">
    <source>
        <dbReference type="ARBA" id="ARBA00022670"/>
    </source>
</evidence>
<dbReference type="Proteomes" id="UP000006718">
    <property type="component" value="Chromosome 19"/>
</dbReference>
<sequence length="393" mass="42872">MGRPRPRAAKTWMFLLLLGEAWAGHSRAQENKVLGGQECRPHSQPWQAALFQGKQLLCGGVLIGGNWILTAAHCKKPKYTVRLGDHSLQKKDGPEQEIPVVQSIPHPCYNSSDVEDHNHDLMLLQLRDQASLGPKVKPISLADHCTQPGQTCIISGWGTVTSPRAQGDKIIDGAPCTRGSHPWQVALLSGNQLHCGGVLVNERWVLTAAHCKMNDYTVHLGSDTLGDRKAQRIKASRSFRHPGYSTQTHVNDLMLVKLNSPARLSSTVKKVRLPSRCEPPGTTCTVSGWGTTTSPDVTFPSDLMCVDVKLISSQDCTKVYKDMLGNSMLCAGIPNSKKNACNGDSGGPLVCRGTLQGLVSWGTFPCGQPNDPGVYTQVCKFTKWINDTIKKHR</sequence>
<gene>
    <name evidence="12" type="primary">KLK8</name>
    <name evidence="9 11" type="synonym">KLK7</name>
</gene>
<reference evidence="9" key="3">
    <citation type="submission" date="2025-08" db="UniProtKB">
        <authorList>
            <consortium name="Ensembl"/>
        </authorList>
    </citation>
    <scope>IDENTIFICATION</scope>
    <source>
        <strain evidence="9">17573</strain>
    </source>
</reference>
<dbReference type="InterPro" id="IPR001254">
    <property type="entry name" value="Trypsin_dom"/>
</dbReference>
<dbReference type="Ensembl" id="ENSMMUT00000048309.3">
    <property type="protein sequence ID" value="ENSMMUP00000041345.3"/>
    <property type="gene ID" value="ENSMMUG00000015445.4"/>
</dbReference>
<dbReference type="Gene3D" id="2.40.10.10">
    <property type="entry name" value="Trypsin-like serine proteases"/>
    <property type="match status" value="4"/>
</dbReference>
<reference evidence="10" key="1">
    <citation type="journal article" date="2007" name="Science">
        <title>Evolutionary and biomedical insights from the rhesus macaque genome.</title>
        <authorList>
            <person name="Gibbs R.A."/>
            <person name="Rogers J."/>
            <person name="Katze M.G."/>
            <person name="Bumgarner R."/>
            <person name="Weinstock G.M."/>
            <person name="Mardis E.R."/>
            <person name="Remington K.A."/>
            <person name="Strausberg R.L."/>
            <person name="Venter J.C."/>
            <person name="Wilson R.K."/>
            <person name="Batzer M.A."/>
            <person name="Bustamante C.D."/>
            <person name="Eichler E.E."/>
            <person name="Hahn M.W."/>
            <person name="Hardison R.C."/>
            <person name="Makova K.D."/>
            <person name="Miller W."/>
            <person name="Milosavljevic A."/>
            <person name="Palermo R.E."/>
            <person name="Siepel A."/>
            <person name="Sikela J.M."/>
            <person name="Attaway T."/>
            <person name="Bell S."/>
            <person name="Bernard K.E."/>
            <person name="Buhay C.J."/>
            <person name="Chandrabose M.N."/>
            <person name="Dao M."/>
            <person name="Davis C."/>
            <person name="Delehaunty K.D."/>
            <person name="Ding Y."/>
            <person name="Dinh H.H."/>
            <person name="Dugan-Rocha S."/>
            <person name="Fulton L.A."/>
            <person name="Gabisi R.A."/>
            <person name="Garner T.T."/>
            <person name="Godfrey J."/>
            <person name="Hawes A.C."/>
            <person name="Hernandez J."/>
            <person name="Hines S."/>
            <person name="Holder M."/>
            <person name="Hume J."/>
            <person name="Jhangiani S.N."/>
            <person name="Joshi V."/>
            <person name="Khan Z.M."/>
            <person name="Kirkness E.F."/>
            <person name="Cree A."/>
            <person name="Fowler R.G."/>
            <person name="Lee S."/>
            <person name="Lewis L.R."/>
            <person name="Li Z."/>
            <person name="Liu Y.-S."/>
            <person name="Moore S.M."/>
            <person name="Muzny D."/>
            <person name="Nazareth L.V."/>
            <person name="Ngo D.N."/>
            <person name="Okwuonu G.O."/>
            <person name="Pai G."/>
            <person name="Parker D."/>
            <person name="Paul H.A."/>
            <person name="Pfannkoch C."/>
            <person name="Pohl C.S."/>
            <person name="Rogers Y.-H.C."/>
            <person name="Ruiz S.J."/>
            <person name="Sabo A."/>
            <person name="Santibanez J."/>
            <person name="Schneider B.W."/>
            <person name="Smith S.M."/>
            <person name="Sodergren E."/>
            <person name="Svatek A.F."/>
            <person name="Utterback T.R."/>
            <person name="Vattathil S."/>
            <person name="Warren W."/>
            <person name="White C.S."/>
            <person name="Chinwalla A.T."/>
            <person name="Feng Y."/>
            <person name="Halpern A.L."/>
            <person name="Hillier L.W."/>
            <person name="Huang X."/>
            <person name="Minx P."/>
            <person name="Nelson J.O."/>
            <person name="Pepin K.H."/>
            <person name="Qin X."/>
            <person name="Sutton G.G."/>
            <person name="Venter E."/>
            <person name="Walenz B.P."/>
            <person name="Wallis J.W."/>
            <person name="Worley K.C."/>
            <person name="Yang S.-P."/>
            <person name="Jones S.M."/>
            <person name="Marra M.A."/>
            <person name="Rocchi M."/>
            <person name="Schein J.E."/>
            <person name="Baertsch R."/>
            <person name="Clarke L."/>
            <person name="Csuros M."/>
            <person name="Glasscock J."/>
            <person name="Harris R.A."/>
            <person name="Havlak P."/>
            <person name="Jackson A.R."/>
            <person name="Jiang H."/>
            <person name="Liu Y."/>
            <person name="Messina D.N."/>
            <person name="Shen Y."/>
            <person name="Song H.X.-Z."/>
            <person name="Wylie T."/>
            <person name="Zhang L."/>
            <person name="Birney E."/>
            <person name="Han K."/>
            <person name="Konkel M.K."/>
            <person name="Lee J."/>
            <person name="Smit A.F.A."/>
            <person name="Ullmer B."/>
            <person name="Wang H."/>
            <person name="Xing J."/>
            <person name="Burhans R."/>
            <person name="Cheng Z."/>
            <person name="Karro J.E."/>
            <person name="Ma J."/>
            <person name="Raney B."/>
            <person name="She X."/>
            <person name="Cox M.J."/>
            <person name="Demuth J.P."/>
            <person name="Dumas L.J."/>
            <person name="Han S.-G."/>
            <person name="Hopkins J."/>
            <person name="Karimpour-Fard A."/>
            <person name="Kim Y.H."/>
            <person name="Pollack J.R."/>
            <person name="Vinar T."/>
            <person name="Addo-Quaye C."/>
            <person name="Degenhardt J."/>
            <person name="Denby A."/>
            <person name="Hubisz M.J."/>
            <person name="Indap A."/>
            <person name="Kosiol C."/>
            <person name="Lahn B.T."/>
            <person name="Lawson H.A."/>
            <person name="Marklein A."/>
            <person name="Nielsen R."/>
            <person name="Vallender E.J."/>
            <person name="Clark A.G."/>
            <person name="Ferguson B."/>
            <person name="Hernandez R.D."/>
            <person name="Hirani K."/>
            <person name="Kehrer-Sawatzki H."/>
            <person name="Kolb J."/>
            <person name="Patil S."/>
            <person name="Pu L.-L."/>
            <person name="Ren Y."/>
            <person name="Smith D.G."/>
            <person name="Wheeler D.A."/>
            <person name="Schenck I."/>
            <person name="Ball E.V."/>
            <person name="Chen R."/>
            <person name="Cooper D.N."/>
            <person name="Giardine B."/>
            <person name="Hsu F."/>
            <person name="Kent W.J."/>
            <person name="Lesk A."/>
            <person name="Nelson D.L."/>
            <person name="O'brien W.E."/>
            <person name="Pruefer K."/>
            <person name="Stenson P.D."/>
            <person name="Wallace J.C."/>
            <person name="Ke H."/>
            <person name="Liu X.-M."/>
            <person name="Wang P."/>
            <person name="Xiang A.P."/>
            <person name="Yang F."/>
            <person name="Barber G.P."/>
            <person name="Haussler D."/>
            <person name="Karolchik D."/>
            <person name="Kern A.D."/>
            <person name="Kuhn R.M."/>
            <person name="Smith K.E."/>
            <person name="Zwieg A.S."/>
        </authorList>
    </citation>
    <scope>NUCLEOTIDE SEQUENCE [LARGE SCALE GENOMIC DNA]</scope>
    <source>
        <strain evidence="10">17573</strain>
    </source>
</reference>
<dbReference type="InterPro" id="IPR009003">
    <property type="entry name" value="Peptidase_S1_PA"/>
</dbReference>
<evidence type="ECO:0000256" key="6">
    <source>
        <dbReference type="RuleBase" id="RU363034"/>
    </source>
</evidence>
<dbReference type="MEROPS" id="S01.300"/>
<dbReference type="PROSITE" id="PS50240">
    <property type="entry name" value="TRYPSIN_DOM"/>
    <property type="match status" value="2"/>
</dbReference>
<name>H9H5Q0_MACMU</name>
<dbReference type="AlphaFoldDB" id="H9H5Q0"/>
<evidence type="ECO:0000256" key="1">
    <source>
        <dbReference type="ARBA" id="ARBA00009228"/>
    </source>
</evidence>
<evidence type="ECO:0000256" key="5">
    <source>
        <dbReference type="ARBA" id="ARBA00023157"/>
    </source>
</evidence>
<evidence type="ECO:0000313" key="12">
    <source>
        <dbReference type="VGNC" id="VGNC:74194"/>
    </source>
</evidence>
<dbReference type="VGNC" id="VGNC:74194">
    <property type="gene designation" value="KLK8"/>
</dbReference>
<dbReference type="PRINTS" id="PR00722">
    <property type="entry name" value="CHYMOTRYPSIN"/>
</dbReference>
<organism evidence="9 10">
    <name type="scientific">Macaca mulatta</name>
    <name type="common">Rhesus macaque</name>
    <dbReference type="NCBI Taxonomy" id="9544"/>
    <lineage>
        <taxon>Eukaryota</taxon>
        <taxon>Metazoa</taxon>
        <taxon>Chordata</taxon>
        <taxon>Craniata</taxon>
        <taxon>Vertebrata</taxon>
        <taxon>Euteleostomi</taxon>
        <taxon>Mammalia</taxon>
        <taxon>Eutheria</taxon>
        <taxon>Euarchontoglires</taxon>
        <taxon>Primates</taxon>
        <taxon>Haplorrhini</taxon>
        <taxon>Catarrhini</taxon>
        <taxon>Cercopithecidae</taxon>
        <taxon>Cercopithecinae</taxon>
        <taxon>Macaca</taxon>
    </lineage>
</organism>
<dbReference type="CDD" id="cd00190">
    <property type="entry name" value="Tryp_SPc"/>
    <property type="match status" value="1"/>
</dbReference>
<dbReference type="Bgee" id="ENSMMUG00000015445">
    <property type="expression patterns" value="Expressed in dorsolateral prefrontal cortex and 19 other cell types or tissues"/>
</dbReference>
<evidence type="ECO:0000256" key="7">
    <source>
        <dbReference type="SAM" id="SignalP"/>
    </source>
</evidence>
<feature type="signal peptide" evidence="7">
    <location>
        <begin position="1"/>
        <end position="28"/>
    </location>
</feature>
<feature type="domain" description="Peptidase S1" evidence="8">
    <location>
        <begin position="170"/>
        <end position="390"/>
    </location>
</feature>
<dbReference type="InterPro" id="IPR018114">
    <property type="entry name" value="TRYPSIN_HIS"/>
</dbReference>
<evidence type="ECO:0000259" key="8">
    <source>
        <dbReference type="PROSITE" id="PS50240"/>
    </source>
</evidence>
<dbReference type="InterPro" id="IPR033116">
    <property type="entry name" value="TRYPSIN_SER"/>
</dbReference>
<feature type="domain" description="Peptidase S1" evidence="8">
    <location>
        <begin position="33"/>
        <end position="158"/>
    </location>
</feature>
<dbReference type="ExpressionAtlas" id="H9H5Q0">
    <property type="expression patterns" value="baseline"/>
</dbReference>
<comment type="similarity">
    <text evidence="1">Belongs to the peptidase S1 family. Snake venom subfamily.</text>
</comment>
<dbReference type="PANTHER" id="PTHR24271">
    <property type="entry name" value="KALLIKREIN-RELATED"/>
    <property type="match status" value="1"/>
</dbReference>
<dbReference type="SMR" id="H9H5Q0"/>
<dbReference type="VGNC" id="VGNC:74193">
    <property type="gene designation" value="KLK7"/>
</dbReference>
<evidence type="ECO:0000313" key="11">
    <source>
        <dbReference type="VGNC" id="VGNC:74193"/>
    </source>
</evidence>
<dbReference type="FunFam" id="2.40.10.10:FF:000010">
    <property type="entry name" value="Kallikrein related peptidase 11"/>
    <property type="match status" value="1"/>
</dbReference>
<dbReference type="HOGENOM" id="CLU_006842_1_1_1"/>
<keyword evidence="3 6" id="KW-0378">Hydrolase</keyword>
<feature type="chain" id="PRO_5023933028" evidence="7">
    <location>
        <begin position="29"/>
        <end position="393"/>
    </location>
</feature>
<keyword evidence="4 6" id="KW-0720">Serine protease</keyword>
<dbReference type="FunFam" id="2.40.10.10:FF:000087">
    <property type="entry name" value="Kallikrein 8 (Neuropsin/ovasin)"/>
    <property type="match status" value="1"/>
</dbReference>
<keyword evidence="10" id="KW-1185">Reference proteome</keyword>
<evidence type="ECO:0000313" key="9">
    <source>
        <dbReference type="Ensembl" id="ENSMMUP00000041345.3"/>
    </source>
</evidence>
<keyword evidence="5" id="KW-1015">Disulfide bond</keyword>
<keyword evidence="7" id="KW-0732">Signal</keyword>
<dbReference type="InterPro" id="IPR043504">
    <property type="entry name" value="Peptidase_S1_PA_chymotrypsin"/>
</dbReference>
<dbReference type="PROSITE" id="PS00134">
    <property type="entry name" value="TRYPSIN_HIS"/>
    <property type="match status" value="1"/>
</dbReference>
<dbReference type="Pfam" id="PF00089">
    <property type="entry name" value="Trypsin"/>
    <property type="match status" value="2"/>
</dbReference>
<dbReference type="SMART" id="SM00020">
    <property type="entry name" value="Tryp_SPc"/>
    <property type="match status" value="2"/>
</dbReference>
<dbReference type="GO" id="GO:0006508">
    <property type="term" value="P:proteolysis"/>
    <property type="evidence" value="ECO:0007669"/>
    <property type="project" value="UniProtKB-KW"/>
</dbReference>
<dbReference type="GeneTree" id="ENSGT01020000230389"/>
<dbReference type="eggNOG" id="KOG3627">
    <property type="taxonomic scope" value="Eukaryota"/>
</dbReference>
<reference evidence="9" key="4">
    <citation type="submission" date="2025-09" db="UniProtKB">
        <authorList>
            <consortium name="Ensembl"/>
        </authorList>
    </citation>
    <scope>IDENTIFICATION</scope>
    <source>
        <strain evidence="9">17573</strain>
    </source>
</reference>
<evidence type="ECO:0000256" key="3">
    <source>
        <dbReference type="ARBA" id="ARBA00022801"/>
    </source>
</evidence>
<evidence type="ECO:0000313" key="10">
    <source>
        <dbReference type="Proteomes" id="UP000006718"/>
    </source>
</evidence>